<accession>A0A1A9QD97</accession>
<name>A0A1A9QD97_9MOLU</name>
<evidence type="ECO:0000313" key="3">
    <source>
        <dbReference type="Proteomes" id="UP000077623"/>
    </source>
</evidence>
<dbReference type="EMBL" id="LWUJ01000012">
    <property type="protein sequence ID" value="OAL09981.1"/>
    <property type="molecule type" value="Genomic_DNA"/>
</dbReference>
<evidence type="ECO:0000256" key="1">
    <source>
        <dbReference type="SAM" id="Phobius"/>
    </source>
</evidence>
<feature type="transmembrane region" description="Helical" evidence="1">
    <location>
        <begin position="7"/>
        <end position="27"/>
    </location>
</feature>
<dbReference type="AlphaFoldDB" id="A0A1A9QD97"/>
<keyword evidence="1" id="KW-0812">Transmembrane</keyword>
<organism evidence="2 3">
    <name type="scientific">Candidatus Mycoplasma haematobovis</name>
    <dbReference type="NCBI Taxonomy" id="432608"/>
    <lineage>
        <taxon>Bacteria</taxon>
        <taxon>Bacillati</taxon>
        <taxon>Mycoplasmatota</taxon>
        <taxon>Mollicutes</taxon>
        <taxon>Mycoplasmataceae</taxon>
        <taxon>Mycoplasma</taxon>
    </lineage>
</organism>
<keyword evidence="3" id="KW-1185">Reference proteome</keyword>
<keyword evidence="1" id="KW-1133">Transmembrane helix</keyword>
<protein>
    <submittedName>
        <fullName evidence="2">Uncharacterized protein</fullName>
    </submittedName>
</protein>
<reference evidence="3" key="1">
    <citation type="submission" date="2016-04" db="EMBL/GenBank/DDBJ databases">
        <authorList>
            <person name="Quiroz-Castaneda R.E."/>
            <person name="Martinez-Ocampo F."/>
        </authorList>
    </citation>
    <scope>NUCLEOTIDE SEQUENCE [LARGE SCALE GENOMIC DNA]</scope>
    <source>
        <strain evidence="3">INIFAP01</strain>
    </source>
</reference>
<evidence type="ECO:0000313" key="2">
    <source>
        <dbReference type="EMBL" id="OAL09981.1"/>
    </source>
</evidence>
<proteinExistence type="predicted"/>
<comment type="caution">
    <text evidence="2">The sequence shown here is derived from an EMBL/GenBank/DDBJ whole genome shotgun (WGS) entry which is preliminary data.</text>
</comment>
<keyword evidence="1" id="KW-0472">Membrane</keyword>
<dbReference type="Proteomes" id="UP000077623">
    <property type="component" value="Unassembled WGS sequence"/>
</dbReference>
<dbReference type="STRING" id="432608.A6V39_03650"/>
<gene>
    <name evidence="2" type="ORF">A6V39_03650</name>
</gene>
<sequence length="194" mass="21597">MATGLKVGIVATIGAGTLGGAGGIYYLTLNKNIKDTLTDKGIKLISESAEDGVWTIAFKENKNSSELTGLNPQITNFSTLKTWCTTNCKESSRKETELKKVEKLCLIPPSTISEKLEKDKRVYVENWETKLDAIKKDPQKLAKLKAVDNDKFSNIESASNGKDELKSWCEVQKENQLNPANYEETYRKIVDLCV</sequence>
<dbReference type="RefSeq" id="WP_187150367.1">
    <property type="nucleotide sequence ID" value="NZ_LWUJ01000012.1"/>
</dbReference>